<keyword evidence="12" id="KW-0325">Glycoprotein</keyword>
<evidence type="ECO:0000256" key="6">
    <source>
        <dbReference type="ARBA" id="ARBA00022741"/>
    </source>
</evidence>
<dbReference type="InterPro" id="IPR008266">
    <property type="entry name" value="Tyr_kinase_AS"/>
</dbReference>
<feature type="region of interest" description="Disordered" evidence="14">
    <location>
        <begin position="1149"/>
        <end position="1168"/>
    </location>
</feature>
<dbReference type="SUPFAM" id="SSF56112">
    <property type="entry name" value="Protein kinase-like (PK-like)"/>
    <property type="match status" value="1"/>
</dbReference>
<feature type="region of interest" description="Disordered" evidence="14">
    <location>
        <begin position="1175"/>
        <end position="1211"/>
    </location>
</feature>
<evidence type="ECO:0000256" key="5">
    <source>
        <dbReference type="ARBA" id="ARBA00022729"/>
    </source>
</evidence>
<dbReference type="RefSeq" id="XP_055878316.1">
    <property type="nucleotide sequence ID" value="XM_056022341.1"/>
</dbReference>
<evidence type="ECO:0000256" key="12">
    <source>
        <dbReference type="ARBA" id="ARBA00023180"/>
    </source>
</evidence>
<evidence type="ECO:0000256" key="15">
    <source>
        <dbReference type="SAM" id="Phobius"/>
    </source>
</evidence>
<feature type="compositionally biased region" description="Polar residues" evidence="14">
    <location>
        <begin position="1159"/>
        <end position="1168"/>
    </location>
</feature>
<evidence type="ECO:0000256" key="11">
    <source>
        <dbReference type="ARBA" id="ARBA00023137"/>
    </source>
</evidence>
<dbReference type="GeneID" id="106070668"/>
<dbReference type="GO" id="GO:0005524">
    <property type="term" value="F:ATP binding"/>
    <property type="evidence" value="ECO:0007669"/>
    <property type="project" value="UniProtKB-KW"/>
</dbReference>
<evidence type="ECO:0000256" key="14">
    <source>
        <dbReference type="SAM" id="MobiDB-lite"/>
    </source>
</evidence>
<evidence type="ECO:0000256" key="8">
    <source>
        <dbReference type="ARBA" id="ARBA00022840"/>
    </source>
</evidence>
<protein>
    <recommendedName>
        <fullName evidence="2">receptor protein-tyrosine kinase</fullName>
        <ecNumber evidence="2">2.7.10.1</ecNumber>
    </recommendedName>
</protein>
<evidence type="ECO:0000256" key="2">
    <source>
        <dbReference type="ARBA" id="ARBA00011902"/>
    </source>
</evidence>
<evidence type="ECO:0000259" key="16">
    <source>
        <dbReference type="PROSITE" id="PS50011"/>
    </source>
</evidence>
<dbReference type="EC" id="2.7.10.1" evidence="2"/>
<keyword evidence="17" id="KW-1185">Reference proteome</keyword>
<comment type="subcellular location">
    <subcellularLocation>
        <location evidence="1">Membrane</location>
        <topology evidence="1">Single-pass type I membrane protein</topology>
    </subcellularLocation>
</comment>
<evidence type="ECO:0000256" key="9">
    <source>
        <dbReference type="ARBA" id="ARBA00022989"/>
    </source>
</evidence>
<evidence type="ECO:0000256" key="13">
    <source>
        <dbReference type="ARBA" id="ARBA00051243"/>
    </source>
</evidence>
<dbReference type="GO" id="GO:0004714">
    <property type="term" value="F:transmembrane receptor protein tyrosine kinase activity"/>
    <property type="evidence" value="ECO:0007669"/>
    <property type="project" value="UniProtKB-EC"/>
</dbReference>
<gene>
    <name evidence="18 19" type="primary">LOC106070668</name>
</gene>
<keyword evidence="6" id="KW-0547">Nucleotide-binding</keyword>
<comment type="catalytic activity">
    <reaction evidence="13">
        <text>L-tyrosyl-[protein] + ATP = O-phospho-L-tyrosyl-[protein] + ADP + H(+)</text>
        <dbReference type="Rhea" id="RHEA:10596"/>
        <dbReference type="Rhea" id="RHEA-COMP:10136"/>
        <dbReference type="Rhea" id="RHEA-COMP:20101"/>
        <dbReference type="ChEBI" id="CHEBI:15378"/>
        <dbReference type="ChEBI" id="CHEBI:30616"/>
        <dbReference type="ChEBI" id="CHEBI:46858"/>
        <dbReference type="ChEBI" id="CHEBI:61978"/>
        <dbReference type="ChEBI" id="CHEBI:456216"/>
        <dbReference type="EC" id="2.7.10.1"/>
    </reaction>
</comment>
<dbReference type="Pfam" id="PF07714">
    <property type="entry name" value="PK_Tyr_Ser-Thr"/>
    <property type="match status" value="1"/>
</dbReference>
<feature type="transmembrane region" description="Helical" evidence="15">
    <location>
        <begin position="718"/>
        <end position="741"/>
    </location>
</feature>
<keyword evidence="8" id="KW-0067">ATP-binding</keyword>
<feature type="region of interest" description="Disordered" evidence="14">
    <location>
        <begin position="1661"/>
        <end position="1708"/>
    </location>
</feature>
<dbReference type="GO" id="GO:0005886">
    <property type="term" value="C:plasma membrane"/>
    <property type="evidence" value="ECO:0007669"/>
    <property type="project" value="TreeGrafter"/>
</dbReference>
<dbReference type="OrthoDB" id="5984265at2759"/>
<dbReference type="FunFam" id="1.10.510.10:FF:000190">
    <property type="entry name" value="Proto-oncogene tyrosine-protein kinase receptor Ret"/>
    <property type="match status" value="1"/>
</dbReference>
<dbReference type="SMART" id="SM00219">
    <property type="entry name" value="TyrKc"/>
    <property type="match status" value="1"/>
</dbReference>
<dbReference type="CDD" id="cd00192">
    <property type="entry name" value="PTKc"/>
    <property type="match status" value="1"/>
</dbReference>
<keyword evidence="9 15" id="KW-1133">Transmembrane helix</keyword>
<keyword evidence="3" id="KW-0808">Transferase</keyword>
<feature type="region of interest" description="Disordered" evidence="14">
    <location>
        <begin position="1608"/>
        <end position="1645"/>
    </location>
</feature>
<keyword evidence="10 15" id="KW-0472">Membrane</keyword>
<organism evidence="17 19">
    <name type="scientific">Biomphalaria glabrata</name>
    <name type="common">Bloodfluke planorb</name>
    <name type="synonym">Freshwater snail</name>
    <dbReference type="NCBI Taxonomy" id="6526"/>
    <lineage>
        <taxon>Eukaryota</taxon>
        <taxon>Metazoa</taxon>
        <taxon>Spiralia</taxon>
        <taxon>Lophotrochozoa</taxon>
        <taxon>Mollusca</taxon>
        <taxon>Gastropoda</taxon>
        <taxon>Heterobranchia</taxon>
        <taxon>Euthyneura</taxon>
        <taxon>Panpulmonata</taxon>
        <taxon>Hygrophila</taxon>
        <taxon>Lymnaeoidea</taxon>
        <taxon>Planorbidae</taxon>
        <taxon>Biomphalaria</taxon>
    </lineage>
</organism>
<dbReference type="InterPro" id="IPR000719">
    <property type="entry name" value="Prot_kinase_dom"/>
</dbReference>
<evidence type="ECO:0000313" key="17">
    <source>
        <dbReference type="Proteomes" id="UP001165740"/>
    </source>
</evidence>
<evidence type="ECO:0000256" key="4">
    <source>
        <dbReference type="ARBA" id="ARBA00022692"/>
    </source>
</evidence>
<dbReference type="PANTHER" id="PTHR24416:SF583">
    <property type="entry name" value="RECEPTOR PROTEIN-TYROSINE KINASE"/>
    <property type="match status" value="1"/>
</dbReference>
<evidence type="ECO:0000256" key="3">
    <source>
        <dbReference type="ARBA" id="ARBA00022679"/>
    </source>
</evidence>
<name>A0A9W2ZTI2_BIOGL</name>
<dbReference type="GO" id="GO:0007169">
    <property type="term" value="P:cell surface receptor protein tyrosine kinase signaling pathway"/>
    <property type="evidence" value="ECO:0007669"/>
    <property type="project" value="TreeGrafter"/>
</dbReference>
<dbReference type="Gene3D" id="1.10.510.10">
    <property type="entry name" value="Transferase(Phosphotransferase) domain 1"/>
    <property type="match status" value="1"/>
</dbReference>
<evidence type="ECO:0000313" key="19">
    <source>
        <dbReference type="RefSeq" id="XP_055878316.1"/>
    </source>
</evidence>
<dbReference type="RefSeq" id="XP_055878314.1">
    <property type="nucleotide sequence ID" value="XM_056022339.1"/>
</dbReference>
<dbReference type="PROSITE" id="PS50011">
    <property type="entry name" value="PROTEIN_KINASE_DOM"/>
    <property type="match status" value="1"/>
</dbReference>
<evidence type="ECO:0000256" key="1">
    <source>
        <dbReference type="ARBA" id="ARBA00004479"/>
    </source>
</evidence>
<dbReference type="PANTHER" id="PTHR24416">
    <property type="entry name" value="TYROSINE-PROTEIN KINASE RECEPTOR"/>
    <property type="match status" value="1"/>
</dbReference>
<dbReference type="GO" id="GO:0043235">
    <property type="term" value="C:receptor complex"/>
    <property type="evidence" value="ECO:0007669"/>
    <property type="project" value="TreeGrafter"/>
</dbReference>
<dbReference type="InterPro" id="IPR020635">
    <property type="entry name" value="Tyr_kinase_cat_dom"/>
</dbReference>
<keyword evidence="5" id="KW-0732">Signal</keyword>
<sequence length="1708" mass="189017">MTSAGCRITRSRVTSGPRPLPRQVSCIARSHLLLILLLVDLSQAPDHRIKTKMELDLCHAQCLATCRELKDSLCDCTKWKDPNNAQSDVTMWLADCPDPESFDCSGTCSEFQKQNETFPIRPEVWIYNDAANGLTILNWVTDAEPSTVFFVARVWPTQYGEIWATTIEVVNVSSLTFTNNKGPCFSPDLRVAAVSSAGIAGFSKPAKTIVSPPGQPRNISLTILDHDQTSLDNETIIYTLMWKPDLGWSGDELKYEVKVDTKCMNKHLDQFYIINDNIQVTKDQAKEDLFVQTGRMFTYAIGCTFNFQLNLTHVCDQEINSDATQFSYTLGCQDLHSYYTGEHCLPPPIVEPGPVRKVKVNALPLTDSQLVVVTWLPPENLGSAGYVSAYHVVWGLIRIAHVANSLDAFAQMYIADVLGNRTVPGTEFGTDIHVNKSDMPPNTDIGITVRAIGPDQVINNDVQGLVYKDAKQWTAGHQQGTVVADDGTIVVLQYKKVSSDPLTWNRDPPALRTGTTFFNNDTTTSRPETPSFDDDTLSLEEETTLSFPQDATFNGSTHQTETLVRVTSDFLGVMTHKPLSGALLFWRRHMLGVNTTEVLGYRIQWGLTDSECISNQSIGGEFCDGQAFTTVTDEEFLPLYNLTTNVTYGLKIKPVHNLSFFDSDDTTWDDVVVHTFVLSDLPELNDDPVTPGTSVMPSTSEAGVKGATSDDNQVDLTLVTIAVSCSAAVLLLCVLAAVFWLKRKRLKRSSLTYMGSPDDRNYSVFVPGKSLNSIPKGPVATDEWELPLTCLKFGPILGSGAFGKVVKGRISRAMLTHRGVASLLADYGACLQEGDTVHATVAIKLLQGDCEGVYRQDFLKEIQLMKKIGYHENIVSMLGCCTLRDPVCLVVEHVGQGDLLNYLKSIRHKLQALPSSRRQYVNSIVEIIDPLDLLRFAGHITRGMDFLASKGFVHRDLAARNVLVGNNKVCKIGDFGLARYVYDNVVYINRRGGRLPVKWMSEEAIFDLTFSTASDVWSFGIVLFEIVTLGGTPYPTIPTRNLLKELQKGYRMEKPVNCSQELYAVMLRCWEKVPTSRPSFTYLSQWLDGLISESSALGHIDLTQNLGHSQYWVDDVVTEDEDDAIAQRINLLNAATAEVSQHSNLAIDRGSEVAKEETSNSYTVTLSDDSGYVGQQKVSVSSSGSNLRPSLLDSESSSPASLTMSNKNGSSPSFSISYADTNLDDVFFDEVPERKIAQDTSSEAPPSLLSSNPLGHALAQPEVFLRRHSSSSSMKSVSLSGSASSLISRQRRYSETDMVTSMKKSQSEASEYMTMSRLYSKTKSKLSPSVMIKKSSPRMFSALAVDNKLYRAIGNSNKSTPPACISNRKLILAGKNFLTSVAEGECGEQFKTLTPKQELKEKLNKSVSQRRIMVNVDVHQQSEIQILDTRLIDISKSSSCDVSPVNETQTLSNSFSESKSNSSIGVKTFPDTAKMKTFFPRLHDVRKEVTKKVKAQDPLRLVNMLTLPVNLNSLENKRIFSRQGNDSIPPAVGEDQRKITQRDPTKVTFLLHDKSETDGSDIPLGMELDNDCTYFQTGVGAERASAKRTSSWEDLRCFSRINMKLRRRSSDPNTSLISEPSPQGSSSSSVLLVGSEDDSQQRSSPALRSSVSCFWWPSPRKRRMGTADDSDLDLQQENQTYPNEKHPSALHLVSDKSIRSRPVSSLEV</sequence>
<feature type="compositionally biased region" description="Low complexity" evidence="14">
    <location>
        <begin position="1618"/>
        <end position="1634"/>
    </location>
</feature>
<dbReference type="Gene3D" id="3.30.200.20">
    <property type="entry name" value="Phosphorylase Kinase, domain 1"/>
    <property type="match status" value="1"/>
</dbReference>
<feature type="domain" description="Protein kinase" evidence="16">
    <location>
        <begin position="791"/>
        <end position="1087"/>
    </location>
</feature>
<evidence type="ECO:0000256" key="10">
    <source>
        <dbReference type="ARBA" id="ARBA00023136"/>
    </source>
</evidence>
<feature type="compositionally biased region" description="Low complexity" evidence="14">
    <location>
        <begin position="1175"/>
        <end position="1202"/>
    </location>
</feature>
<reference evidence="18 19" key="1">
    <citation type="submission" date="2025-04" db="UniProtKB">
        <authorList>
            <consortium name="RefSeq"/>
        </authorList>
    </citation>
    <scope>IDENTIFICATION</scope>
</reference>
<evidence type="ECO:0000313" key="18">
    <source>
        <dbReference type="RefSeq" id="XP_055878314.1"/>
    </source>
</evidence>
<dbReference type="InterPro" id="IPR050122">
    <property type="entry name" value="RTK"/>
</dbReference>
<feature type="compositionally biased region" description="Basic and acidic residues" evidence="14">
    <location>
        <begin position="1683"/>
        <end position="1698"/>
    </location>
</feature>
<feature type="compositionally biased region" description="Basic and acidic residues" evidence="14">
    <location>
        <begin position="1149"/>
        <end position="1158"/>
    </location>
</feature>
<keyword evidence="4 15" id="KW-0812">Transmembrane</keyword>
<proteinExistence type="predicted"/>
<accession>A0A9W2ZTI2</accession>
<dbReference type="PRINTS" id="PR00109">
    <property type="entry name" value="TYRKINASE"/>
</dbReference>
<dbReference type="InterPro" id="IPR011009">
    <property type="entry name" value="Kinase-like_dom_sf"/>
</dbReference>
<keyword evidence="7" id="KW-0418">Kinase</keyword>
<keyword evidence="11" id="KW-0829">Tyrosine-protein kinase</keyword>
<dbReference type="InterPro" id="IPR001245">
    <property type="entry name" value="Ser-Thr/Tyr_kinase_cat_dom"/>
</dbReference>
<dbReference type="PROSITE" id="PS00109">
    <property type="entry name" value="PROTEIN_KINASE_TYR"/>
    <property type="match status" value="1"/>
</dbReference>
<dbReference type="Proteomes" id="UP001165740">
    <property type="component" value="Chromosome 3"/>
</dbReference>
<evidence type="ECO:0000256" key="7">
    <source>
        <dbReference type="ARBA" id="ARBA00022777"/>
    </source>
</evidence>